<proteinExistence type="predicted"/>
<accession>A0A1H6CI04</accession>
<reference evidence="2" key="1">
    <citation type="submission" date="2016-10" db="EMBL/GenBank/DDBJ databases">
        <authorList>
            <person name="Varghese N."/>
            <person name="Submissions S."/>
        </authorList>
    </citation>
    <scope>NUCLEOTIDE SEQUENCE [LARGE SCALE GENOMIC DNA]</scope>
    <source>
        <strain evidence="2">DSM 43163</strain>
    </source>
</reference>
<dbReference type="RefSeq" id="WP_103939746.1">
    <property type="nucleotide sequence ID" value="NZ_FNVO01000010.1"/>
</dbReference>
<dbReference type="Gene3D" id="3.20.20.80">
    <property type="entry name" value="Glycosidases"/>
    <property type="match status" value="1"/>
</dbReference>
<dbReference type="EMBL" id="FNVO01000010">
    <property type="protein sequence ID" value="SEG72548.1"/>
    <property type="molecule type" value="Genomic_DNA"/>
</dbReference>
<evidence type="ECO:0000313" key="1">
    <source>
        <dbReference type="EMBL" id="SEG72548.1"/>
    </source>
</evidence>
<organism evidence="1 2">
    <name type="scientific">Thermomonospora echinospora</name>
    <dbReference type="NCBI Taxonomy" id="1992"/>
    <lineage>
        <taxon>Bacteria</taxon>
        <taxon>Bacillati</taxon>
        <taxon>Actinomycetota</taxon>
        <taxon>Actinomycetes</taxon>
        <taxon>Streptosporangiales</taxon>
        <taxon>Thermomonosporaceae</taxon>
        <taxon>Thermomonospora</taxon>
    </lineage>
</organism>
<gene>
    <name evidence="1" type="ORF">SAMN04489712_11012</name>
</gene>
<keyword evidence="2" id="KW-1185">Reference proteome</keyword>
<dbReference type="SUPFAM" id="SSF51445">
    <property type="entry name" value="(Trans)glycosidases"/>
    <property type="match status" value="1"/>
</dbReference>
<sequence>MKFGIYPGGRAGTVCSHPPDRAAIGDLIDDLAGGRPFVIREYVHFFGEETPPDVITSLGADHDLAHLTMPDGWYVENGRELDLVVSYIPQAADVPGWLSFLDTVIDRYGHLTRYLQVTLEPNFPIPLIDGSAPGVLQALTLGIPHARTALDRRGLHDVQIGFSVAEPAEWLGGDDEFWRYLSTVPQQDFADHVDYVGLGLYPDAFSPVAPRGTPGDVASLTAHALHHLREHSLPRAHIPPSTPIHIAENGTPSGAPRTEQTQCDSLSDMLNTILACEEPLNIAHYELFSLRDAASDSPQPTGTLGLVTDTYRPKQAFTVYRDIVRDASSPATTRKS</sequence>
<dbReference type="OrthoDB" id="525131at2"/>
<dbReference type="Proteomes" id="UP000236723">
    <property type="component" value="Unassembled WGS sequence"/>
</dbReference>
<protein>
    <submittedName>
        <fullName evidence="1">Uncharacterized protein</fullName>
    </submittedName>
</protein>
<dbReference type="AlphaFoldDB" id="A0A1H6CI04"/>
<evidence type="ECO:0000313" key="2">
    <source>
        <dbReference type="Proteomes" id="UP000236723"/>
    </source>
</evidence>
<name>A0A1H6CI04_9ACTN</name>
<dbReference type="InterPro" id="IPR017853">
    <property type="entry name" value="GH"/>
</dbReference>